<feature type="domain" description="Bacterial Ig-like" evidence="2">
    <location>
        <begin position="812"/>
        <end position="907"/>
    </location>
</feature>
<protein>
    <submittedName>
        <fullName evidence="3">Ig-like domain-containing protein</fullName>
    </submittedName>
</protein>
<feature type="domain" description="Bacterial Ig-like" evidence="2">
    <location>
        <begin position="1133"/>
        <end position="1228"/>
    </location>
</feature>
<dbReference type="Gene3D" id="2.60.40.10">
    <property type="entry name" value="Immunoglobulins"/>
    <property type="match status" value="15"/>
</dbReference>
<name>A0ABU8PYC3_9GAMM</name>
<feature type="domain" description="Bacterial Ig-like" evidence="2">
    <location>
        <begin position="598"/>
        <end position="693"/>
    </location>
</feature>
<accession>A0ABU8PYC3</accession>
<evidence type="ECO:0000313" key="4">
    <source>
        <dbReference type="Proteomes" id="UP001362100"/>
    </source>
</evidence>
<dbReference type="NCBIfam" id="NF033510">
    <property type="entry name" value="Ca_tandemer"/>
    <property type="match status" value="14"/>
</dbReference>
<feature type="domain" description="Bacterial Ig-like" evidence="2">
    <location>
        <begin position="1026"/>
        <end position="1121"/>
    </location>
</feature>
<feature type="region of interest" description="Disordered" evidence="1">
    <location>
        <begin position="163"/>
        <end position="205"/>
    </location>
</feature>
<feature type="domain" description="Bacterial Ig-like" evidence="2">
    <location>
        <begin position="705"/>
        <end position="800"/>
    </location>
</feature>
<reference evidence="3 4" key="1">
    <citation type="submission" date="2023-12" db="EMBL/GenBank/DDBJ databases">
        <title>Gut-associated functions are favored during microbiome assembly across C. elegans life.</title>
        <authorList>
            <person name="Zimmermann J."/>
        </authorList>
    </citation>
    <scope>NUCLEOTIDE SEQUENCE [LARGE SCALE GENOMIC DNA]</scope>
    <source>
        <strain evidence="3 4">BIGb0393</strain>
    </source>
</reference>
<dbReference type="EMBL" id="JBBGZW010000002">
    <property type="protein sequence ID" value="MEJ5047757.1"/>
    <property type="molecule type" value="Genomic_DNA"/>
</dbReference>
<dbReference type="Pfam" id="PF19077">
    <property type="entry name" value="Big_13"/>
    <property type="match status" value="14"/>
</dbReference>
<feature type="domain" description="Bacterial Ig-like" evidence="2">
    <location>
        <begin position="1561"/>
        <end position="1656"/>
    </location>
</feature>
<dbReference type="InterPro" id="IPR013783">
    <property type="entry name" value="Ig-like_fold"/>
</dbReference>
<dbReference type="Proteomes" id="UP001362100">
    <property type="component" value="Unassembled WGS sequence"/>
</dbReference>
<feature type="domain" description="Bacterial Ig-like" evidence="2">
    <location>
        <begin position="1456"/>
        <end position="1549"/>
    </location>
</feature>
<organism evidence="3 4">
    <name type="scientific">Pantoea nemavictus</name>
    <dbReference type="NCBI Taxonomy" id="2726955"/>
    <lineage>
        <taxon>Bacteria</taxon>
        <taxon>Pseudomonadati</taxon>
        <taxon>Pseudomonadota</taxon>
        <taxon>Gammaproteobacteria</taxon>
        <taxon>Enterobacterales</taxon>
        <taxon>Erwiniaceae</taxon>
        <taxon>Pantoea</taxon>
    </lineage>
</organism>
<feature type="domain" description="Bacterial Ig-like" evidence="2">
    <location>
        <begin position="387"/>
        <end position="479"/>
    </location>
</feature>
<gene>
    <name evidence="3" type="ORF">WH298_21435</name>
</gene>
<comment type="caution">
    <text evidence="3">The sequence shown here is derived from an EMBL/GenBank/DDBJ whole genome shotgun (WGS) entry which is preliminary data.</text>
</comment>
<feature type="domain" description="Bacterial Ig-like" evidence="2">
    <location>
        <begin position="919"/>
        <end position="1014"/>
    </location>
</feature>
<evidence type="ECO:0000313" key="3">
    <source>
        <dbReference type="EMBL" id="MEJ5047757.1"/>
    </source>
</evidence>
<feature type="domain" description="Bacterial Ig-like" evidence="2">
    <location>
        <begin position="1682"/>
        <end position="1755"/>
    </location>
</feature>
<feature type="domain" description="Bacterial Ig-like" evidence="2">
    <location>
        <begin position="1346"/>
        <end position="1442"/>
    </location>
</feature>
<dbReference type="InterPro" id="IPR044016">
    <property type="entry name" value="Big_13"/>
</dbReference>
<sequence length="2027" mass="212361">MTLNLTLLNDGVASQRLTLPQGKAFRLQAVAGNRYVITQGAEKTAAGPEHLLLKRKGKNLEIRQPGEDEPQLIIVDYYDLPGDVMGLDASGALHEYIHAADASIDADAFTDDQSAVMIMSRSSQGPVSAYSPLGDNGFLKAMAAFAGLLALGGGVLALQNQHSGKESPIPAPTIVQGHDERGDESASLQHGAVTGNAQPDISGQGSAPGNLIHIYSNGECLGSGVVAEDGSWKIKPLAMAEGRHQLTAVESTPQGKISAASVHFELHIDLTPPAVSLDNLADNVGSLTGDIPSGGLTNDTQPWLSGRSEPGAKIEITINGAVVGTAITDADGNWRFRTPVLEEGAQRISVTAMDAVGNTSKPTADYRVEVDTQIAKPTISSITDAVEGGVTGAIANDGTGLTNDARPVLSGKVEAGSLITIYDGSTAIHSFVSTTSTWTWQFPTTGQFSDGEHVLRVKAVDKAGNTSVLSDPFTINVDTQVAQPVISSIVDGVAGGVTGAISNDGTGLTNDNRPVLRGTAEAGSLITIYDGSTAIHSFVSTTSDWTWQYPTTARFSDGEHVLRVQAVDKAGNTSVLSDPFTINVDTEIAQPTISSIVDTVAGGVTGAITNDGTGLTNDNRPVLNGTVEPGSTITIYDGNTPIHSFVVTGSTWTWQYPTTGRFIDGEHVLRVQAVDKAGNTSVLSDPFTINVDTQIAQPTISSIVDAVAGGVTGAITNDGTGLTNDNRPVLSGTVEPGSLITIYDGSTAIHSFVSTTSDWTWQYPTTGRFGDGEHVLRVQAIDKAGNTSVLSDPFTINVDTQIAQPTIASVTDAVAGGVTGAIANDGTGLTNDNRPVLSGTVEPGSLITIYDGSTAIHSFVSTTSDWTWQYPTTGRFIDGEHVLRVQAVDKAGNTSLLSDPFIINVDTEIAQPTISSIVDAVAGGVTGAITNDGTGLTNDNRPVLSGTVEPGSLITIYDGSTAIHSFVSTTSDWTWQYPTTGRFSDGEHVLRVQAIDKAGNTSVLSDPFTINVDTQIAQPTISSIVDAVAGGVTGAITNDGTGLTNDNRPVLNGTVEPGSTITIYDGNTPIHSFVVSGSTWTWQYPTTGRFSDGEHVLRVQAVDKAGNTSVLSDPFTINVDTQVAQPTISSIVDAVAGGVTGAIANDGTGLTNDNRPVLSGTVEPGSLITIYDGTTAIHSFVSSTSDWTWQYPTTGRFIDGEHVLRVQAVDKAGNTSVLSDPFTINVDTEIAQPTITSVVDAVAGGVTGAITNDGTGLTNDNRPVLSGTVEPGSLITIYDGSTAIHSFVSTTSDWTWQYPTTARFSDGEHVLRVQAVDKAGNTSVLSDPFTINVDTEIAQPTISSIIDAVAGGVTGAIANDGTGLTNDNRPLLSGTVEPGSLITIYDGSTAIHSFVSTTSDWTWQYPTTGRFSDGEHVLRVQAVDKAGNTSTLSDPFTINVDTEIAQPTISSLVDAVAGGVTGAITNDGTGLTNDNRPVLSGTVEPGSLITIYDGTTPIHSFVSTTSDWTWQYPTTGRFIDGEHVIRVQAVDKAGNTSVLSDPFTINVDTEIAQPTITSVTDTVAGGVTGALPNDGTGLTNDARPVLRGTTEAGSLITIYDGATAIHSFVSTTSDWTWQYPATERFSDSEHVLRVQAVDKAGNISALSDPFTINVDTSEPVAPVITIGSDNVGALTEAIFKGRITDDTTPTFSGTAEPNSVVYLYDNDNFLGSFRADGTGAWNWTLPELMPGLHNLTAYSRDAAGNKSAISEPYDFKLGTVWDFNDGTFNGWTILGHHARPDDTFVRATAGGGYQLEFITRSTTVDYSGDIMSLQINVQAGETYDFNFILSRITSYTLVNQAVLALTVDGVPVSAYYTVADTPQKVEGSWVATTTGTVTLAINNRTASGHGNDFWIDDIAIALHKEAEPSPAVSSLADAPAIASSDAAHQIDMNEQNLSTLSLNLQDVLSGGESDLFINDGKIQFKVTGEAGRELTLSDLMPDGSDSGEWNSVGNVKVAGVEYQVFQHSNQSAELLVQMGIHTTLDNH</sequence>
<evidence type="ECO:0000259" key="2">
    <source>
        <dbReference type="Pfam" id="PF19077"/>
    </source>
</evidence>
<feature type="compositionally biased region" description="Polar residues" evidence="1">
    <location>
        <begin position="195"/>
        <end position="205"/>
    </location>
</feature>
<keyword evidence="4" id="KW-1185">Reference proteome</keyword>
<evidence type="ECO:0000256" key="1">
    <source>
        <dbReference type="SAM" id="MobiDB-lite"/>
    </source>
</evidence>
<feature type="domain" description="Bacterial Ig-like" evidence="2">
    <location>
        <begin position="495"/>
        <end position="586"/>
    </location>
</feature>
<dbReference type="RefSeq" id="WP_180823976.1">
    <property type="nucleotide sequence ID" value="NZ_JACAWY010000002.1"/>
</dbReference>
<feature type="domain" description="Bacterial Ig-like" evidence="2">
    <location>
        <begin position="283"/>
        <end position="372"/>
    </location>
</feature>
<feature type="domain" description="Bacterial Ig-like" evidence="2">
    <location>
        <begin position="1238"/>
        <end position="1335"/>
    </location>
</feature>
<proteinExistence type="predicted"/>